<dbReference type="Gene3D" id="3.30.930.10">
    <property type="entry name" value="Bira Bifunctional Protein, Domain 2"/>
    <property type="match status" value="1"/>
</dbReference>
<proteinExistence type="predicted"/>
<reference evidence="5" key="2">
    <citation type="submission" date="2020-05" db="UniProtKB">
        <authorList>
            <consortium name="EnsemblMetazoa"/>
        </authorList>
    </citation>
    <scope>IDENTIFICATION</scope>
    <source>
        <strain evidence="5">IAEA</strain>
    </source>
</reference>
<protein>
    <recommendedName>
        <fullName evidence="4">Aminoacyl-tRNA synthetase class II (D/K/N) domain-containing protein</fullName>
    </recommendedName>
</protein>
<keyword evidence="6" id="KW-1185">Reference proteome</keyword>
<dbReference type="GO" id="GO:0000049">
    <property type="term" value="F:tRNA binding"/>
    <property type="evidence" value="ECO:0007669"/>
    <property type="project" value="TreeGrafter"/>
</dbReference>
<sequence length="180" mass="20142">MANAKLYGSGTAVLEIDTNKIRCGDIVGINGFPPKTKKGELSIVPQESQHDNHFRGRVKVQFPPASGFASTKTNEFLSQLCPNHNVECPAPRTIARLLDKLVAEFVEEYCINPISICDHPQIMSPFAICHRSVPGLTERFELFVMKKEICNAYTELNDPVVQRERFEQQANDKATGHDEV</sequence>
<dbReference type="GO" id="GO:0004824">
    <property type="term" value="F:lysine-tRNA ligase activity"/>
    <property type="evidence" value="ECO:0007669"/>
    <property type="project" value="TreeGrafter"/>
</dbReference>
<evidence type="ECO:0000256" key="3">
    <source>
        <dbReference type="ARBA" id="ARBA00022840"/>
    </source>
</evidence>
<evidence type="ECO:0000259" key="4">
    <source>
        <dbReference type="Pfam" id="PF00152"/>
    </source>
</evidence>
<keyword evidence="3" id="KW-0067">ATP-binding</keyword>
<dbReference type="GO" id="GO:0006430">
    <property type="term" value="P:lysyl-tRNA aminoacylation"/>
    <property type="evidence" value="ECO:0007669"/>
    <property type="project" value="TreeGrafter"/>
</dbReference>
<dbReference type="Proteomes" id="UP000092445">
    <property type="component" value="Unassembled WGS sequence"/>
</dbReference>
<keyword evidence="2" id="KW-0547">Nucleotide-binding</keyword>
<dbReference type="SUPFAM" id="SSF55681">
    <property type="entry name" value="Class II aaRS and biotin synthetases"/>
    <property type="match status" value="1"/>
</dbReference>
<organism evidence="5 6">
    <name type="scientific">Glossina pallidipes</name>
    <name type="common">Tsetse fly</name>
    <dbReference type="NCBI Taxonomy" id="7398"/>
    <lineage>
        <taxon>Eukaryota</taxon>
        <taxon>Metazoa</taxon>
        <taxon>Ecdysozoa</taxon>
        <taxon>Arthropoda</taxon>
        <taxon>Hexapoda</taxon>
        <taxon>Insecta</taxon>
        <taxon>Pterygota</taxon>
        <taxon>Neoptera</taxon>
        <taxon>Endopterygota</taxon>
        <taxon>Diptera</taxon>
        <taxon>Brachycera</taxon>
        <taxon>Muscomorpha</taxon>
        <taxon>Hippoboscoidea</taxon>
        <taxon>Glossinidae</taxon>
        <taxon>Glossina</taxon>
    </lineage>
</organism>
<dbReference type="InterPro" id="IPR004364">
    <property type="entry name" value="Aa-tRNA-synt_II"/>
</dbReference>
<dbReference type="GO" id="GO:0017101">
    <property type="term" value="C:aminoacyl-tRNA synthetase multienzyme complex"/>
    <property type="evidence" value="ECO:0007669"/>
    <property type="project" value="TreeGrafter"/>
</dbReference>
<dbReference type="GO" id="GO:0005524">
    <property type="term" value="F:ATP binding"/>
    <property type="evidence" value="ECO:0007669"/>
    <property type="project" value="InterPro"/>
</dbReference>
<dbReference type="PANTHER" id="PTHR42918">
    <property type="entry name" value="LYSYL-TRNA SYNTHETASE"/>
    <property type="match status" value="1"/>
</dbReference>
<dbReference type="STRING" id="7398.A0A1A9Z6X7"/>
<evidence type="ECO:0000313" key="6">
    <source>
        <dbReference type="Proteomes" id="UP000092445"/>
    </source>
</evidence>
<feature type="domain" description="Aminoacyl-tRNA synthetase class II (D/K/N)" evidence="4">
    <location>
        <begin position="98"/>
        <end position="175"/>
    </location>
</feature>
<reference evidence="6" key="1">
    <citation type="submission" date="2014-03" db="EMBL/GenBank/DDBJ databases">
        <authorList>
            <person name="Aksoy S."/>
            <person name="Warren W."/>
            <person name="Wilson R.K."/>
        </authorList>
    </citation>
    <scope>NUCLEOTIDE SEQUENCE [LARGE SCALE GENOMIC DNA]</scope>
    <source>
        <strain evidence="6">IAEA</strain>
    </source>
</reference>
<evidence type="ECO:0000313" key="5">
    <source>
        <dbReference type="EnsemblMetazoa" id="GPAI005751-PA"/>
    </source>
</evidence>
<accession>A0A1A9Z6X7</accession>
<name>A0A1A9Z6X7_GLOPL</name>
<keyword evidence="1" id="KW-0436">Ligase</keyword>
<dbReference type="GO" id="GO:0005739">
    <property type="term" value="C:mitochondrion"/>
    <property type="evidence" value="ECO:0007669"/>
    <property type="project" value="TreeGrafter"/>
</dbReference>
<dbReference type="VEuPathDB" id="VectorBase:GPAI005751"/>
<dbReference type="Pfam" id="PF00152">
    <property type="entry name" value="tRNA-synt_2"/>
    <property type="match status" value="1"/>
</dbReference>
<dbReference type="AlphaFoldDB" id="A0A1A9Z6X7"/>
<evidence type="ECO:0000256" key="1">
    <source>
        <dbReference type="ARBA" id="ARBA00022598"/>
    </source>
</evidence>
<dbReference type="GO" id="GO:0005829">
    <property type="term" value="C:cytosol"/>
    <property type="evidence" value="ECO:0007669"/>
    <property type="project" value="TreeGrafter"/>
</dbReference>
<evidence type="ECO:0000256" key="2">
    <source>
        <dbReference type="ARBA" id="ARBA00022741"/>
    </source>
</evidence>
<dbReference type="InterPro" id="IPR045864">
    <property type="entry name" value="aa-tRNA-synth_II/BPL/LPL"/>
</dbReference>
<dbReference type="PANTHER" id="PTHR42918:SF9">
    <property type="entry name" value="LYSINE--TRNA LIGASE"/>
    <property type="match status" value="1"/>
</dbReference>
<dbReference type="EnsemblMetazoa" id="GPAI005751-RA">
    <property type="protein sequence ID" value="GPAI005751-PA"/>
    <property type="gene ID" value="GPAI005751"/>
</dbReference>